<feature type="transmembrane region" description="Helical" evidence="6">
    <location>
        <begin position="125"/>
        <end position="147"/>
    </location>
</feature>
<protein>
    <recommendedName>
        <fullName evidence="9">Ceramidase</fullName>
    </recommendedName>
</protein>
<feature type="transmembrane region" description="Helical" evidence="6">
    <location>
        <begin position="22"/>
        <end position="39"/>
    </location>
</feature>
<keyword evidence="4 6" id="KW-1133">Transmembrane helix</keyword>
<gene>
    <name evidence="7" type="ORF">BOA8489_01593</name>
</gene>
<feature type="transmembrane region" description="Helical" evidence="6">
    <location>
        <begin position="99"/>
        <end position="119"/>
    </location>
</feature>
<dbReference type="RefSeq" id="WP_093973466.1">
    <property type="nucleotide sequence ID" value="NZ_FXXQ01000004.1"/>
</dbReference>
<keyword evidence="5 6" id="KW-0472">Membrane</keyword>
<keyword evidence="2 6" id="KW-0812">Transmembrane</keyword>
<proteinExistence type="predicted"/>
<sequence length="214" mass="23758">MDWSRAIDAYCERGDASYWAEPLNAVTNIAFVLVAVIMWRRTGGLAAGRWLSVVLFAIGIGSYLFHTHATAWSATLDVIPIAVFTFSFIFLANRDFWQLPLWGATLLTLAFIPYAALLTPVFGGLPFFSISSVYWVLPVLIGVYGALLRNRAPETGKGLLIGAGLLSLSLVFRSLDEMLCAHIPTGTHFVWHLLNGVMLGWMIEVWRRHVTKDA</sequence>
<feature type="transmembrane region" description="Helical" evidence="6">
    <location>
        <begin position="71"/>
        <end position="92"/>
    </location>
</feature>
<evidence type="ECO:0000313" key="8">
    <source>
        <dbReference type="Proteomes" id="UP000201838"/>
    </source>
</evidence>
<dbReference type="GO" id="GO:0016811">
    <property type="term" value="F:hydrolase activity, acting on carbon-nitrogen (but not peptide) bonds, in linear amides"/>
    <property type="evidence" value="ECO:0007669"/>
    <property type="project" value="InterPro"/>
</dbReference>
<evidence type="ECO:0000256" key="4">
    <source>
        <dbReference type="ARBA" id="ARBA00022989"/>
    </source>
</evidence>
<dbReference type="AlphaFoldDB" id="A0A238IYK5"/>
<evidence type="ECO:0008006" key="9">
    <source>
        <dbReference type="Google" id="ProtNLM"/>
    </source>
</evidence>
<reference evidence="7 8" key="1">
    <citation type="submission" date="2017-05" db="EMBL/GenBank/DDBJ databases">
        <authorList>
            <person name="Song R."/>
            <person name="Chenine A.L."/>
            <person name="Ruprecht R.M."/>
        </authorList>
    </citation>
    <scope>NUCLEOTIDE SEQUENCE [LARGE SCALE GENOMIC DNA]</scope>
    <source>
        <strain evidence="7 8">CECT 8489</strain>
    </source>
</reference>
<evidence type="ECO:0000256" key="5">
    <source>
        <dbReference type="ARBA" id="ARBA00023136"/>
    </source>
</evidence>
<evidence type="ECO:0000256" key="2">
    <source>
        <dbReference type="ARBA" id="ARBA00022692"/>
    </source>
</evidence>
<name>A0A238IYK5_9RHOB</name>
<feature type="transmembrane region" description="Helical" evidence="6">
    <location>
        <begin position="187"/>
        <end position="206"/>
    </location>
</feature>
<accession>A0A238IYK5</accession>
<dbReference type="Pfam" id="PF05875">
    <property type="entry name" value="Ceramidase"/>
    <property type="match status" value="1"/>
</dbReference>
<feature type="transmembrane region" description="Helical" evidence="6">
    <location>
        <begin position="159"/>
        <end position="175"/>
    </location>
</feature>
<evidence type="ECO:0000313" key="7">
    <source>
        <dbReference type="EMBL" id="SMX23486.1"/>
    </source>
</evidence>
<keyword evidence="3" id="KW-0378">Hydrolase</keyword>
<dbReference type="OrthoDB" id="277121at2"/>
<evidence type="ECO:0000256" key="6">
    <source>
        <dbReference type="SAM" id="Phobius"/>
    </source>
</evidence>
<keyword evidence="8" id="KW-1185">Reference proteome</keyword>
<dbReference type="EMBL" id="FXXQ01000004">
    <property type="protein sequence ID" value="SMX23486.1"/>
    <property type="molecule type" value="Genomic_DNA"/>
</dbReference>
<dbReference type="GO" id="GO:0016020">
    <property type="term" value="C:membrane"/>
    <property type="evidence" value="ECO:0007669"/>
    <property type="project" value="UniProtKB-SubCell"/>
</dbReference>
<comment type="subcellular location">
    <subcellularLocation>
        <location evidence="1">Membrane</location>
        <topology evidence="1">Multi-pass membrane protein</topology>
    </subcellularLocation>
</comment>
<dbReference type="GO" id="GO:0006672">
    <property type="term" value="P:ceramide metabolic process"/>
    <property type="evidence" value="ECO:0007669"/>
    <property type="project" value="InterPro"/>
</dbReference>
<evidence type="ECO:0000256" key="1">
    <source>
        <dbReference type="ARBA" id="ARBA00004141"/>
    </source>
</evidence>
<dbReference type="InterPro" id="IPR008901">
    <property type="entry name" value="ACER"/>
</dbReference>
<evidence type="ECO:0000256" key="3">
    <source>
        <dbReference type="ARBA" id="ARBA00022801"/>
    </source>
</evidence>
<feature type="transmembrane region" description="Helical" evidence="6">
    <location>
        <begin position="46"/>
        <end position="65"/>
    </location>
</feature>
<organism evidence="7 8">
    <name type="scientific">Boseongicola aestuarii</name>
    <dbReference type="NCBI Taxonomy" id="1470561"/>
    <lineage>
        <taxon>Bacteria</taxon>
        <taxon>Pseudomonadati</taxon>
        <taxon>Pseudomonadota</taxon>
        <taxon>Alphaproteobacteria</taxon>
        <taxon>Rhodobacterales</taxon>
        <taxon>Paracoccaceae</taxon>
        <taxon>Boseongicola</taxon>
    </lineage>
</organism>
<dbReference type="Proteomes" id="UP000201838">
    <property type="component" value="Unassembled WGS sequence"/>
</dbReference>